<organism evidence="3 4">
    <name type="scientific">Candidatus Berkelbacteria bacterium CG03_land_8_20_14_0_80_40_36</name>
    <dbReference type="NCBI Taxonomy" id="1974509"/>
    <lineage>
        <taxon>Bacteria</taxon>
        <taxon>Candidatus Berkelbacteria</taxon>
    </lineage>
</organism>
<protein>
    <submittedName>
        <fullName evidence="3">Glycosyltransferase</fullName>
    </submittedName>
</protein>
<dbReference type="NCBIfam" id="TIGR00696">
    <property type="entry name" value="wecG_tagA_cpsF"/>
    <property type="match status" value="1"/>
</dbReference>
<gene>
    <name evidence="3" type="ORF">COS38_02325</name>
</gene>
<dbReference type="PANTHER" id="PTHR34136:SF1">
    <property type="entry name" value="UDP-N-ACETYL-D-MANNOSAMINURONIC ACID TRANSFERASE"/>
    <property type="match status" value="1"/>
</dbReference>
<keyword evidence="2 3" id="KW-0808">Transferase</keyword>
<sequence>MLNDKIEILGVEIDNLTMGQAILKIDQMVNSSSCHQIATINPEFLVEARHDKKFKQILNQASLAIPDGIGLLWAARRKKENFFERITGADLVMQIIKKQQHSFYFLGGAPGIATRAANKLLKKYPRLNIVGAIDGGIINDSNLAHQKQLIYEINKTKPDILLVALGAPKQDKFISRWQKDLNCHVAIGVGGTLDYIAGALPRAPHLWQKIGLEWLWRLFREPRRFKRIYRAIIVFPYLVLTRK</sequence>
<evidence type="ECO:0000256" key="1">
    <source>
        <dbReference type="ARBA" id="ARBA00022676"/>
    </source>
</evidence>
<accession>A0A2M7CI51</accession>
<proteinExistence type="predicted"/>
<dbReference type="AlphaFoldDB" id="A0A2M7CI51"/>
<dbReference type="EMBL" id="PEUM01000064">
    <property type="protein sequence ID" value="PIV25306.1"/>
    <property type="molecule type" value="Genomic_DNA"/>
</dbReference>
<dbReference type="Proteomes" id="UP000229966">
    <property type="component" value="Unassembled WGS sequence"/>
</dbReference>
<dbReference type="GO" id="GO:0016758">
    <property type="term" value="F:hexosyltransferase activity"/>
    <property type="evidence" value="ECO:0007669"/>
    <property type="project" value="TreeGrafter"/>
</dbReference>
<name>A0A2M7CI51_9BACT</name>
<dbReference type="PANTHER" id="PTHR34136">
    <property type="match status" value="1"/>
</dbReference>
<evidence type="ECO:0000313" key="4">
    <source>
        <dbReference type="Proteomes" id="UP000229966"/>
    </source>
</evidence>
<dbReference type="CDD" id="cd06533">
    <property type="entry name" value="Glyco_transf_WecG_TagA"/>
    <property type="match status" value="1"/>
</dbReference>
<dbReference type="InterPro" id="IPR004629">
    <property type="entry name" value="WecG_TagA_CpsF"/>
</dbReference>
<evidence type="ECO:0000313" key="3">
    <source>
        <dbReference type="EMBL" id="PIV25306.1"/>
    </source>
</evidence>
<comment type="caution">
    <text evidence="3">The sequence shown here is derived from an EMBL/GenBank/DDBJ whole genome shotgun (WGS) entry which is preliminary data.</text>
</comment>
<reference evidence="4" key="1">
    <citation type="submission" date="2017-09" db="EMBL/GenBank/DDBJ databases">
        <title>Depth-based differentiation of microbial function through sediment-hosted aquifers and enrichment of novel symbionts in the deep terrestrial subsurface.</title>
        <authorList>
            <person name="Probst A.J."/>
            <person name="Ladd B."/>
            <person name="Jarett J.K."/>
            <person name="Geller-Mcgrath D.E."/>
            <person name="Sieber C.M.K."/>
            <person name="Emerson J.B."/>
            <person name="Anantharaman K."/>
            <person name="Thomas B.C."/>
            <person name="Malmstrom R."/>
            <person name="Stieglmeier M."/>
            <person name="Klingl A."/>
            <person name="Woyke T."/>
            <person name="Ryan C.M."/>
            <person name="Banfield J.F."/>
        </authorList>
    </citation>
    <scope>NUCLEOTIDE SEQUENCE [LARGE SCALE GENOMIC DNA]</scope>
</reference>
<evidence type="ECO:0000256" key="2">
    <source>
        <dbReference type="ARBA" id="ARBA00022679"/>
    </source>
</evidence>
<keyword evidence="1" id="KW-0328">Glycosyltransferase</keyword>
<dbReference type="Pfam" id="PF03808">
    <property type="entry name" value="Glyco_tran_WecG"/>
    <property type="match status" value="1"/>
</dbReference>